<feature type="compositionally biased region" description="Low complexity" evidence="1">
    <location>
        <begin position="542"/>
        <end position="556"/>
    </location>
</feature>
<feature type="compositionally biased region" description="Polar residues" evidence="1">
    <location>
        <begin position="521"/>
        <end position="532"/>
    </location>
</feature>
<evidence type="ECO:0000313" key="5">
    <source>
        <dbReference type="Proteomes" id="UP001194580"/>
    </source>
</evidence>
<evidence type="ECO:0008006" key="6">
    <source>
        <dbReference type="Google" id="ProtNLM"/>
    </source>
</evidence>
<dbReference type="InterPro" id="IPR035899">
    <property type="entry name" value="DBL_dom_sf"/>
</dbReference>
<protein>
    <recommendedName>
        <fullName evidence="6">Dbl homology domain-containing protein</fullName>
    </recommendedName>
</protein>
<evidence type="ECO:0000256" key="1">
    <source>
        <dbReference type="SAM" id="MobiDB-lite"/>
    </source>
</evidence>
<evidence type="ECO:0000259" key="2">
    <source>
        <dbReference type="PROSITE" id="PS50003"/>
    </source>
</evidence>
<dbReference type="SMART" id="SM00325">
    <property type="entry name" value="RhoGEF"/>
    <property type="match status" value="1"/>
</dbReference>
<feature type="region of interest" description="Disordered" evidence="1">
    <location>
        <begin position="580"/>
        <end position="617"/>
    </location>
</feature>
<dbReference type="Gene3D" id="2.30.29.30">
    <property type="entry name" value="Pleckstrin-homology domain (PH domain)/Phosphotyrosine-binding domain (PTB)"/>
    <property type="match status" value="1"/>
</dbReference>
<dbReference type="Proteomes" id="UP001194580">
    <property type="component" value="Unassembled WGS sequence"/>
</dbReference>
<dbReference type="InterPro" id="IPR011993">
    <property type="entry name" value="PH-like_dom_sf"/>
</dbReference>
<evidence type="ECO:0000313" key="4">
    <source>
        <dbReference type="EMBL" id="KAG0278344.1"/>
    </source>
</evidence>
<proteinExistence type="predicted"/>
<dbReference type="EMBL" id="JAAAIL010000203">
    <property type="protein sequence ID" value="KAG0278344.1"/>
    <property type="molecule type" value="Genomic_DNA"/>
</dbReference>
<feature type="compositionally biased region" description="Low complexity" evidence="1">
    <location>
        <begin position="597"/>
        <end position="617"/>
    </location>
</feature>
<sequence length="695" mass="78065">MQHQQYPQELPRRLDSSNSSYQPQYPSRNQSQHYQSLNAQAYSLHQQHQYQQHPHPLHGISEEQFEEMEDRRRMQQQILRDKLAVAESKRQPDPNMTVQMTTSTGFAPGVFDMSESLAIVEDLLDYFGEDDLDEFEGGERFNESQVIEAERTHQQRESIVRHLYDSEEDYLRSLQDIHSCYKKPLLLNLQAAESSKKTGLLGTSSGVKAVATKEEIDTLFGNLDQLIEFHEDIRSLLEGRSKIWGPTQIMSDLLLTVIPRFKMYSKYYTNFHAALIVLDRISRAQQWRKFIEQCAAENPPGTPSLHLMLSYPLKRLSIYRDIVNSICQSTQTSHPDHANLMRAMDMINVVAGELKNERLMAQDQLTLWDIQSSMVGLPEPIMIPSRRLLLRADMHKCDSALALEPRTYYLMNDVLVYSRFDPKKNIHTFKGMFDLARTQINNPEDNVTLPQLPNCIQIANAGRTQMMRCRSREERNYWMETMRQAADIVTRSLDDPSTPSGDGLPLRKYANSIASDSSSSLGQHTGMTSGSIKSAGRPFTDSRSINSKSSAESSTSKPRRPNPQADFYGCSFGVDVVPPSTEDNYKPSPLALSQAMSKNSSSSSVSTGATVNSTSTSKPSLGAVLAAIPTEQLTPKQAKAKAALAAAVEARRQARLKQEAKNGGAPVRTEMNKNVNLDFSSSFIPAKERIAKSGA</sequence>
<feature type="region of interest" description="Disordered" evidence="1">
    <location>
        <begin position="515"/>
        <end position="567"/>
    </location>
</feature>
<dbReference type="PROSITE" id="PS50010">
    <property type="entry name" value="DH_2"/>
    <property type="match status" value="1"/>
</dbReference>
<dbReference type="PANTHER" id="PTHR12673:SF159">
    <property type="entry name" value="LD03170P"/>
    <property type="match status" value="1"/>
</dbReference>
<feature type="domain" description="PH" evidence="2">
    <location>
        <begin position="387"/>
        <end position="487"/>
    </location>
</feature>
<feature type="compositionally biased region" description="Low complexity" evidence="1">
    <location>
        <begin position="16"/>
        <end position="27"/>
    </location>
</feature>
<accession>A0AAD4DHI2</accession>
<feature type="region of interest" description="Disordered" evidence="1">
    <location>
        <begin position="1"/>
        <end position="32"/>
    </location>
</feature>
<dbReference type="InterPro" id="IPR000219">
    <property type="entry name" value="DH_dom"/>
</dbReference>
<keyword evidence="5" id="KW-1185">Reference proteome</keyword>
<dbReference type="InterPro" id="IPR001849">
    <property type="entry name" value="PH_domain"/>
</dbReference>
<dbReference type="GO" id="GO:0005085">
    <property type="term" value="F:guanyl-nucleotide exchange factor activity"/>
    <property type="evidence" value="ECO:0007669"/>
    <property type="project" value="InterPro"/>
</dbReference>
<gene>
    <name evidence="4" type="ORF">BGZ95_004217</name>
</gene>
<dbReference type="SUPFAM" id="SSF48065">
    <property type="entry name" value="DBL homology domain (DH-domain)"/>
    <property type="match status" value="1"/>
</dbReference>
<dbReference type="Gene3D" id="1.20.900.10">
    <property type="entry name" value="Dbl homology (DH) domain"/>
    <property type="match status" value="1"/>
</dbReference>
<dbReference type="Pfam" id="PF00621">
    <property type="entry name" value="RhoGEF"/>
    <property type="match status" value="1"/>
</dbReference>
<reference evidence="4" key="1">
    <citation type="journal article" date="2020" name="Fungal Divers.">
        <title>Resolving the Mortierellaceae phylogeny through synthesis of multi-gene phylogenetics and phylogenomics.</title>
        <authorList>
            <person name="Vandepol N."/>
            <person name="Liber J."/>
            <person name="Desiro A."/>
            <person name="Na H."/>
            <person name="Kennedy M."/>
            <person name="Barry K."/>
            <person name="Grigoriev I.V."/>
            <person name="Miller A.N."/>
            <person name="O'Donnell K."/>
            <person name="Stajich J.E."/>
            <person name="Bonito G."/>
        </authorList>
    </citation>
    <scope>NUCLEOTIDE SEQUENCE</scope>
    <source>
        <strain evidence="4">NRRL 28262</strain>
    </source>
</reference>
<dbReference type="GO" id="GO:0005737">
    <property type="term" value="C:cytoplasm"/>
    <property type="evidence" value="ECO:0007669"/>
    <property type="project" value="TreeGrafter"/>
</dbReference>
<evidence type="ECO:0000259" key="3">
    <source>
        <dbReference type="PROSITE" id="PS50010"/>
    </source>
</evidence>
<name>A0AAD4DHI2_9FUNG</name>
<dbReference type="SUPFAM" id="SSF50729">
    <property type="entry name" value="PH domain-like"/>
    <property type="match status" value="1"/>
</dbReference>
<comment type="caution">
    <text evidence="4">The sequence shown here is derived from an EMBL/GenBank/DDBJ whole genome shotgun (WGS) entry which is preliminary data.</text>
</comment>
<dbReference type="AlphaFoldDB" id="A0AAD4DHI2"/>
<dbReference type="PANTHER" id="PTHR12673">
    <property type="entry name" value="FACIOGENITAL DYSPLASIA PROTEIN"/>
    <property type="match status" value="1"/>
</dbReference>
<dbReference type="PROSITE" id="PS50003">
    <property type="entry name" value="PH_DOMAIN"/>
    <property type="match status" value="1"/>
</dbReference>
<dbReference type="InterPro" id="IPR051092">
    <property type="entry name" value="FYVE_RhoGEF_PH"/>
</dbReference>
<organism evidence="4 5">
    <name type="scientific">Linnemannia exigua</name>
    <dbReference type="NCBI Taxonomy" id="604196"/>
    <lineage>
        <taxon>Eukaryota</taxon>
        <taxon>Fungi</taxon>
        <taxon>Fungi incertae sedis</taxon>
        <taxon>Mucoromycota</taxon>
        <taxon>Mortierellomycotina</taxon>
        <taxon>Mortierellomycetes</taxon>
        <taxon>Mortierellales</taxon>
        <taxon>Mortierellaceae</taxon>
        <taxon>Linnemannia</taxon>
    </lineage>
</organism>
<feature type="domain" description="DH" evidence="3">
    <location>
        <begin position="155"/>
        <end position="357"/>
    </location>
</feature>